<feature type="region of interest" description="Disordered" evidence="1">
    <location>
        <begin position="1"/>
        <end position="22"/>
    </location>
</feature>
<gene>
    <name evidence="2" type="ORF">HPP92_001133</name>
</gene>
<name>A0A835S740_VANPL</name>
<evidence type="ECO:0000313" key="2">
    <source>
        <dbReference type="EMBL" id="KAG0501061.1"/>
    </source>
</evidence>
<reference evidence="2 3" key="1">
    <citation type="journal article" date="2020" name="Nat. Food">
        <title>A phased Vanilla planifolia genome enables genetic improvement of flavour and production.</title>
        <authorList>
            <person name="Hasing T."/>
            <person name="Tang H."/>
            <person name="Brym M."/>
            <person name="Khazi F."/>
            <person name="Huang T."/>
            <person name="Chambers A.H."/>
        </authorList>
    </citation>
    <scope>NUCLEOTIDE SEQUENCE [LARGE SCALE GENOMIC DNA]</scope>
    <source>
        <tissue evidence="2">Leaf</tissue>
    </source>
</reference>
<dbReference type="Proteomes" id="UP000639772">
    <property type="component" value="Chromosome 1"/>
</dbReference>
<sequence>MYKKAEASHWTRRRSTSHKTSAGAYPYLGGAATLSPTSLAFFAASDGIVRESRMAFHVRCSFRGRAFWISDRRREHSLSRCTAYSSRPTSRTPPPKSRLFSRNRGDPRVA</sequence>
<protein>
    <submittedName>
        <fullName evidence="2">Uncharacterized protein</fullName>
    </submittedName>
</protein>
<comment type="caution">
    <text evidence="2">The sequence shown here is derived from an EMBL/GenBank/DDBJ whole genome shotgun (WGS) entry which is preliminary data.</text>
</comment>
<feature type="region of interest" description="Disordered" evidence="1">
    <location>
        <begin position="75"/>
        <end position="110"/>
    </location>
</feature>
<organism evidence="2 3">
    <name type="scientific">Vanilla planifolia</name>
    <name type="common">Vanilla</name>
    <dbReference type="NCBI Taxonomy" id="51239"/>
    <lineage>
        <taxon>Eukaryota</taxon>
        <taxon>Viridiplantae</taxon>
        <taxon>Streptophyta</taxon>
        <taxon>Embryophyta</taxon>
        <taxon>Tracheophyta</taxon>
        <taxon>Spermatophyta</taxon>
        <taxon>Magnoliopsida</taxon>
        <taxon>Liliopsida</taxon>
        <taxon>Asparagales</taxon>
        <taxon>Orchidaceae</taxon>
        <taxon>Vanilloideae</taxon>
        <taxon>Vanilleae</taxon>
        <taxon>Vanilla</taxon>
    </lineage>
</organism>
<dbReference type="EMBL" id="JADCNM010000001">
    <property type="protein sequence ID" value="KAG0501061.1"/>
    <property type="molecule type" value="Genomic_DNA"/>
</dbReference>
<evidence type="ECO:0000313" key="3">
    <source>
        <dbReference type="Proteomes" id="UP000639772"/>
    </source>
</evidence>
<proteinExistence type="predicted"/>
<dbReference type="AlphaFoldDB" id="A0A835S740"/>
<evidence type="ECO:0000256" key="1">
    <source>
        <dbReference type="SAM" id="MobiDB-lite"/>
    </source>
</evidence>
<accession>A0A835S740</accession>